<evidence type="ECO:0000313" key="9">
    <source>
        <dbReference type="Proteomes" id="UP000245880"/>
    </source>
</evidence>
<evidence type="ECO:0000256" key="4">
    <source>
        <dbReference type="ARBA" id="ARBA00023136"/>
    </source>
</evidence>
<dbReference type="Gene3D" id="1.25.40.390">
    <property type="match status" value="1"/>
</dbReference>
<proteinExistence type="inferred from homology"/>
<accession>A0A316A8E9</accession>
<organism evidence="8 9">
    <name type="scientific">Dyadobacter jejuensis</name>
    <dbReference type="NCBI Taxonomy" id="1082580"/>
    <lineage>
        <taxon>Bacteria</taxon>
        <taxon>Pseudomonadati</taxon>
        <taxon>Bacteroidota</taxon>
        <taxon>Cytophagia</taxon>
        <taxon>Cytophagales</taxon>
        <taxon>Spirosomataceae</taxon>
        <taxon>Dyadobacter</taxon>
    </lineage>
</organism>
<dbReference type="Proteomes" id="UP000245880">
    <property type="component" value="Unassembled WGS sequence"/>
</dbReference>
<feature type="domain" description="RagB/SusD" evidence="6">
    <location>
        <begin position="294"/>
        <end position="581"/>
    </location>
</feature>
<keyword evidence="4" id="KW-0472">Membrane</keyword>
<keyword evidence="3" id="KW-0732">Signal</keyword>
<dbReference type="InterPro" id="IPR011990">
    <property type="entry name" value="TPR-like_helical_dom_sf"/>
</dbReference>
<keyword evidence="9" id="KW-1185">Reference proteome</keyword>
<reference evidence="8 9" key="1">
    <citation type="submission" date="2018-03" db="EMBL/GenBank/DDBJ databases">
        <title>Genomic Encyclopedia of Archaeal and Bacterial Type Strains, Phase II (KMG-II): from individual species to whole genera.</title>
        <authorList>
            <person name="Goeker M."/>
        </authorList>
    </citation>
    <scope>NUCLEOTIDE SEQUENCE [LARGE SCALE GENOMIC DNA]</scope>
    <source>
        <strain evidence="8 9">DSM 100346</strain>
    </source>
</reference>
<dbReference type="PROSITE" id="PS51257">
    <property type="entry name" value="PROKAR_LIPOPROTEIN"/>
    <property type="match status" value="1"/>
</dbReference>
<evidence type="ECO:0000259" key="7">
    <source>
        <dbReference type="Pfam" id="PF14322"/>
    </source>
</evidence>
<dbReference type="SUPFAM" id="SSF48452">
    <property type="entry name" value="TPR-like"/>
    <property type="match status" value="1"/>
</dbReference>
<feature type="domain" description="SusD-like N-terminal" evidence="7">
    <location>
        <begin position="80"/>
        <end position="225"/>
    </location>
</feature>
<evidence type="ECO:0000256" key="2">
    <source>
        <dbReference type="ARBA" id="ARBA00006275"/>
    </source>
</evidence>
<name>A0A316A8E9_9BACT</name>
<sequence>MKIKALIYILTGFFLFSCNDLDLNPLSEGSSESWNANASELDMSVAYLYDIDFWDAELTRTSTSTSLSGYELEWTDRYTDDWTARASLSDITGGTINSQSSFVTIAWKYAYTCIAAANQVIVSLDKAAESVSESKLKEYEAKARFARAAQYARLIFLYGDVPYYTNVLSIEEAFSLSRTDKQTILEAVYADYDFAAEYLPITYGSNELLFPTKGAALAMKSRIALYMGDWSVARDAAKACMDLGVYELHPDYSTLFLSKTKNATENVFAIPRSVGLGIYIPRGGRAKEPITRIAGGFCNGGPSWDLFSAYLCEDGLPIDESPLYNPHEPFKNRDPRCTASIVEFQTPWLGFMYQPHPDSLTVLNFNTGKYQSNADSRGVGQYASYNALTWKKKLDEDWLDLLTDPDNRIIRYADVLMIYAEAKIELGETDQSVLDAMNQVRARAYGVPYTDTSSYPAITGTNQDELRKTLRIERRMEFAFEGLRYADLIRWRLAEKALNTPIYGMLELDDLRERVVKPGLWFFPSTPSIDEDGVADFSGMHQAGQINLLVERQFDPSKQYLWPIPANEILINKNLTQNAGY</sequence>
<evidence type="ECO:0000256" key="1">
    <source>
        <dbReference type="ARBA" id="ARBA00004442"/>
    </source>
</evidence>
<evidence type="ECO:0000313" key="8">
    <source>
        <dbReference type="EMBL" id="PWJ54061.1"/>
    </source>
</evidence>
<dbReference type="OrthoDB" id="621018at2"/>
<dbReference type="EMBL" id="QGDT01000019">
    <property type="protein sequence ID" value="PWJ54061.1"/>
    <property type="molecule type" value="Genomic_DNA"/>
</dbReference>
<evidence type="ECO:0000259" key="6">
    <source>
        <dbReference type="Pfam" id="PF07980"/>
    </source>
</evidence>
<keyword evidence="5" id="KW-0998">Cell outer membrane</keyword>
<evidence type="ECO:0000256" key="5">
    <source>
        <dbReference type="ARBA" id="ARBA00023237"/>
    </source>
</evidence>
<protein>
    <submittedName>
        <fullName evidence="8">Putative outer membrane starch-binding protein</fullName>
    </submittedName>
</protein>
<comment type="subcellular location">
    <subcellularLocation>
        <location evidence="1">Cell outer membrane</location>
    </subcellularLocation>
</comment>
<dbReference type="Pfam" id="PF14322">
    <property type="entry name" value="SusD-like_3"/>
    <property type="match status" value="1"/>
</dbReference>
<dbReference type="GO" id="GO:0009279">
    <property type="term" value="C:cell outer membrane"/>
    <property type="evidence" value="ECO:0007669"/>
    <property type="project" value="UniProtKB-SubCell"/>
</dbReference>
<dbReference type="AlphaFoldDB" id="A0A316A8E9"/>
<dbReference type="RefSeq" id="WP_109677951.1">
    <property type="nucleotide sequence ID" value="NZ_QGDT01000019.1"/>
</dbReference>
<dbReference type="InterPro" id="IPR012944">
    <property type="entry name" value="SusD_RagB_dom"/>
</dbReference>
<dbReference type="Pfam" id="PF07980">
    <property type="entry name" value="SusD_RagB"/>
    <property type="match status" value="1"/>
</dbReference>
<gene>
    <name evidence="8" type="ORF">CLV98_1194</name>
</gene>
<comment type="similarity">
    <text evidence="2">Belongs to the SusD family.</text>
</comment>
<comment type="caution">
    <text evidence="8">The sequence shown here is derived from an EMBL/GenBank/DDBJ whole genome shotgun (WGS) entry which is preliminary data.</text>
</comment>
<dbReference type="InterPro" id="IPR033985">
    <property type="entry name" value="SusD-like_N"/>
</dbReference>
<evidence type="ECO:0000256" key="3">
    <source>
        <dbReference type="ARBA" id="ARBA00022729"/>
    </source>
</evidence>